<dbReference type="Pfam" id="PF25808">
    <property type="entry name" value="TPR_LAA1_C"/>
    <property type="match status" value="1"/>
</dbReference>
<accession>A0A0N1HVZ3</accession>
<feature type="region of interest" description="Disordered" evidence="2">
    <location>
        <begin position="256"/>
        <end position="288"/>
    </location>
</feature>
<dbReference type="Pfam" id="PF20210">
    <property type="entry name" value="Laa1_Sip1_HTR5"/>
    <property type="match status" value="1"/>
</dbReference>
<sequence length="2006" mass="217574">MSTNGAPSEDATPPTTSLPELDVSKLHALPTEQQDLYLLSFVADLRDAVASLSAEALPARQAAVKKEVIKIVGLATPVPSRVIRNGLATILADTFARGSRSLLFETINDLVTVLGASKIDKDWGPKHVAVVCMGSVYEAAGDSAPRRLRASVFRALGQVVKGTNRGLDETTARDIWKAARSAAGGDKAILVQRDAFDCLWALLTSTSFFGNSTDFDRVENLVWKAFDSPVPALRYAAARVLSSVLTAAHSETNNVDVPVVRKPKKSSKKQGPLSDDNEDPVRPGSPAPIGKGAVALSFTLRDMVKLLSTHFVRLSNHGKAGICLCMKMILAGLPVTVVEDNFGRIAESLIAETVDHPSMGFNRHRALLTRKLIHEVLQSRIASLTENTQINTVRYLINSTLKDYPKVVAERREPSKRVLTATLELLYTLLKSLGSAVAILQDSCRDALCQVMQHPSHTVQSYGAQCFKAFVLCCPVQLIPTIEILVDRLRKALETPAENRQSLRACTGYALSVAAMLHSANSKPVFGSVRLYSDVLTFAQELLKKSATAELRLSATQLQVAWTLLGGLMNLGPSFIKVHLGQLLLLWRNALPPPLTPDNAAQRSQLELSFLCHVRECALSGLLSFIEPCGVLITTDGTRRIAAMLQNTVNFLAIIPASRSSSELSHRLVPALQLQDMTIMLRRRVLQCYAALIGLKNVEISDVLAQSDVVGLSLQAFTSPQRSSSGSSLEVSLTTSASNFDGLWESGDNWAHGVSSLMAGLEISYPSAKGFSPRPTTMMSSEEQDTLLERLPAQPSLPALEHDSAILFRLEQQSDAVETVGPSTACVDAGIKLFSMVYSSQSSRVQESSMEQLAAVVNQTSREPGRKAALTVNSTLAILMALSISNGDTSFSTGQIHLHSIGKTLGDVLRSRLGDPDYRVRAAAARALGIACNLGGTQFTNNEVKALIDRIVADRDPHLRAGCALALGSIHSEVGAMASSLHIKSIISVLLSLCNDSHPVVHFWALRGLTQVAESAGLSFSAYAASTLGMLAQLYSNDNHNLESGSQSTSALELEFSTPLAIGQNIESIVNVLGPDLQDVSKPRQMILTLLRYFEKETSPKLRQQSLVCFGHLYMYAPAHVQFAQYVHDLERDLVAQDPWLASTALSGISNLIKRNANEVTRVASSKLNDDLWALVDQDCSNLVPQSTLRSWMQQTMMSGPGDWVERCQNILSRTRVTEKNLKRANTVKTATSMPDLADEEVAGFAAAVQGDAPDAAAENQDFLHWQTRNFAMELLSESLQLVQAAMSPDHSIPAEEELYGKISDIIRIAFSASTANVVELRVWGLRIIDQVLKMFGKTPDPDFLEASLLEQYQAQIGSALTPAFAADSSPELAAEAIAVCATFAATGIVTTADRMGRIFKVLANGVDNLASPDPEPSIGDLKNLTPNAQSLLKMALLTSWAQLQLASIEQSYLEEIVRPYITKLAPLWVNALQEFARLRFEPEISDTLGIDTSAPDLDERYAAFNRVVRLSFYQGSWLSIVNAISVSVEKDSDAVFGALDNKRTSQHGANGDVGAGKDMSFREEPVAFFFILFGLAFESLVTRGREDPSQALLILQALRKILTPSVSGSAIYQEAVFNETTDTLDRLALTSTTSTQSTLIDIARNLSLDHPSAKAAHDRDEKLSDDIEQLFELTRIMVLVLPGLIPTLEDPPGQAIRKLQAENISLVQSSFSALVEVAEVFPAIIRADLHACIFYCYCTMLATGICQEEVMPALLSSFRDFLQIVTKPGQKASALVRGCLSQILVTLSIAQRRENDFSLTAAKNCLLSVTVILTTAGGTITGNDRLIGQAVAEIMDCLQDVGLAKIAVNCIRTLLQASKTACDEAASRMLWPQLITFVCDQDREDPETVRPIILHGLVTSVPTLPVGQRQPALAILVTVLLHRAENIPVGEKKSAVTKEVASRLLELVSADPIGFRATVALLDDARRALLENLLRSTDSGRRHSAQGLEDTAESKAPAIELRLDF</sequence>
<dbReference type="PANTHER" id="PTHR21663:SF0">
    <property type="entry name" value="HEAT REPEAT-CONTAINING PROTEIN 5B"/>
    <property type="match status" value="1"/>
</dbReference>
<dbReference type="OrthoDB" id="192608at2759"/>
<dbReference type="GO" id="GO:0042147">
    <property type="term" value="P:retrograde transport, endosome to Golgi"/>
    <property type="evidence" value="ECO:0007669"/>
    <property type="project" value="TreeGrafter"/>
</dbReference>
<evidence type="ECO:0000256" key="2">
    <source>
        <dbReference type="SAM" id="MobiDB-lite"/>
    </source>
</evidence>
<dbReference type="InterPro" id="IPR011989">
    <property type="entry name" value="ARM-like"/>
</dbReference>
<organism evidence="4 5">
    <name type="scientific">Cyphellophora attinorum</name>
    <dbReference type="NCBI Taxonomy" id="1664694"/>
    <lineage>
        <taxon>Eukaryota</taxon>
        <taxon>Fungi</taxon>
        <taxon>Dikarya</taxon>
        <taxon>Ascomycota</taxon>
        <taxon>Pezizomycotina</taxon>
        <taxon>Eurotiomycetes</taxon>
        <taxon>Chaetothyriomycetidae</taxon>
        <taxon>Chaetothyriales</taxon>
        <taxon>Cyphellophoraceae</taxon>
        <taxon>Cyphellophora</taxon>
    </lineage>
</organism>
<dbReference type="Gene3D" id="1.25.10.10">
    <property type="entry name" value="Leucine-rich Repeat Variant"/>
    <property type="match status" value="2"/>
</dbReference>
<dbReference type="GeneID" id="28741660"/>
<dbReference type="Proteomes" id="UP000038010">
    <property type="component" value="Unassembled WGS sequence"/>
</dbReference>
<dbReference type="GO" id="GO:0008104">
    <property type="term" value="P:intracellular protein localization"/>
    <property type="evidence" value="ECO:0007669"/>
    <property type="project" value="TreeGrafter"/>
</dbReference>
<dbReference type="GO" id="GO:0005829">
    <property type="term" value="C:cytosol"/>
    <property type="evidence" value="ECO:0007669"/>
    <property type="project" value="GOC"/>
</dbReference>
<dbReference type="GO" id="GO:0005794">
    <property type="term" value="C:Golgi apparatus"/>
    <property type="evidence" value="ECO:0007669"/>
    <property type="project" value="TreeGrafter"/>
</dbReference>
<dbReference type="InterPro" id="IPR040108">
    <property type="entry name" value="Laa1/Sip1/HEATR5"/>
</dbReference>
<dbReference type="Pfam" id="PF13646">
    <property type="entry name" value="HEAT_2"/>
    <property type="match status" value="1"/>
</dbReference>
<dbReference type="GO" id="GO:0016020">
    <property type="term" value="C:membrane"/>
    <property type="evidence" value="ECO:0007669"/>
    <property type="project" value="TreeGrafter"/>
</dbReference>
<comment type="caution">
    <text evidence="4">The sequence shown here is derived from an EMBL/GenBank/DDBJ whole genome shotgun (WGS) entry which is preliminary data.</text>
</comment>
<gene>
    <name evidence="4" type="ORF">AB675_9263</name>
</gene>
<reference evidence="4 5" key="1">
    <citation type="submission" date="2015-06" db="EMBL/GenBank/DDBJ databases">
        <title>Draft genome of the ant-associated black yeast Phialophora attae CBS 131958.</title>
        <authorList>
            <person name="Moreno L.F."/>
            <person name="Stielow B.J."/>
            <person name="de Hoog S."/>
            <person name="Vicente V.A."/>
            <person name="Weiss V.A."/>
            <person name="de Vries M."/>
            <person name="Cruz L.M."/>
            <person name="Souza E.M."/>
        </authorList>
    </citation>
    <scope>NUCLEOTIDE SEQUENCE [LARGE SCALE GENOMIC DNA]</scope>
    <source>
        <strain evidence="4 5">CBS 131958</strain>
    </source>
</reference>
<evidence type="ECO:0000259" key="3">
    <source>
        <dbReference type="Pfam" id="PF25808"/>
    </source>
</evidence>
<dbReference type="InterPro" id="IPR046837">
    <property type="entry name" value="Laa1/Sip1/HEATR5-like_HEAT"/>
</dbReference>
<dbReference type="PANTHER" id="PTHR21663">
    <property type="entry name" value="HYPOTHETICAL HEAT DOMAIN-CONTAINING"/>
    <property type="match status" value="1"/>
</dbReference>
<dbReference type="InterPro" id="IPR016024">
    <property type="entry name" value="ARM-type_fold"/>
</dbReference>
<name>A0A0N1HVZ3_9EURO</name>
<feature type="domain" description="LAA1-like C-terminal TPR repeats" evidence="3">
    <location>
        <begin position="1824"/>
        <end position="1986"/>
    </location>
</feature>
<dbReference type="RefSeq" id="XP_018001579.1">
    <property type="nucleotide sequence ID" value="XM_018149780.1"/>
</dbReference>
<dbReference type="VEuPathDB" id="FungiDB:AB675_9263"/>
<dbReference type="GO" id="GO:0030139">
    <property type="term" value="C:endocytic vesicle"/>
    <property type="evidence" value="ECO:0007669"/>
    <property type="project" value="TreeGrafter"/>
</dbReference>
<evidence type="ECO:0000313" key="5">
    <source>
        <dbReference type="Proteomes" id="UP000038010"/>
    </source>
</evidence>
<protein>
    <submittedName>
        <fullName evidence="4">Pof6 interactor protein 1</fullName>
    </submittedName>
</protein>
<dbReference type="GO" id="GO:0006897">
    <property type="term" value="P:endocytosis"/>
    <property type="evidence" value="ECO:0007669"/>
    <property type="project" value="TreeGrafter"/>
</dbReference>
<comment type="similarity">
    <text evidence="1">Belongs to the HEATR5 family.</text>
</comment>
<dbReference type="InterPro" id="IPR057981">
    <property type="entry name" value="TPR_LAA1-like_C"/>
</dbReference>
<dbReference type="STRING" id="1664694.A0A0N1HVZ3"/>
<evidence type="ECO:0000313" key="4">
    <source>
        <dbReference type="EMBL" id="KPI41616.1"/>
    </source>
</evidence>
<dbReference type="EMBL" id="LFJN01000009">
    <property type="protein sequence ID" value="KPI41616.1"/>
    <property type="molecule type" value="Genomic_DNA"/>
</dbReference>
<evidence type="ECO:0000256" key="1">
    <source>
        <dbReference type="ARBA" id="ARBA00008304"/>
    </source>
</evidence>
<proteinExistence type="inferred from homology"/>
<dbReference type="SUPFAM" id="SSF48371">
    <property type="entry name" value="ARM repeat"/>
    <property type="match status" value="2"/>
</dbReference>
<keyword evidence="5" id="KW-1185">Reference proteome</keyword>